<sequence>MLSSLRNIGIIAHIDAGKTTTTERILYYTGLTHKVGETHDGESVMDFLDVEKERGITVSSAAIKCIWKDCSINIIDTPGHVDFTAEVERSLRILDGAVVIFCGKGGVEPQSETVWRQADKYNVPRIAYINKMDAVGADFFKVVDQIKNRLGAQPLILTLPVFNDDNFTGIIDLISMKYESFTGSMGDQIVQTDIPADYLAEAEKWRLVLLEKLAEDSEKLMELYYDEAPIPESLLLAEIRKDTINGSVVPVICGSSYRNIGVQMLLDGIVQYLPSPLDIEPTKALDLNTDEDIIIRGDAPEFFSALVFKIVSDRHVGKLAFARVYSGSIAAGNYVLNSSKNKKERIGRLVKMHANHREEIQKVTAGDIVAFIGLKEVGTGDTICDEDHPVLLESIDFPEPVIQIAIEPRTQSDQNKISEALAKISAEDPTFRITYNSETGQTLLSGMGELHLEVISERLAKEFKIDINIGQPQVAYKETITKAAEQNTRYVKQTGGKGQFAHVVLKIEPGEGFEFVNKIVGGAVPREYIPAVEAGVKQALEEGVLQGHPVVNVRATLLDGSYHEVDSSEMAFRIAAMQCTRDCLKKAGPKMLEPIMRVEITSPEEYTGGIISNISNRRGRMDSMDMQGSTQVIRSYVPLAEMFGYSTSLRSASQGRAGFSMEFSHYEECNHI</sequence>
<dbReference type="InterPro" id="IPR009000">
    <property type="entry name" value="Transl_B-barrel_sf"/>
</dbReference>
<keyword evidence="11" id="KW-1185">Reference proteome</keyword>
<dbReference type="CDD" id="cd01886">
    <property type="entry name" value="EF-G"/>
    <property type="match status" value="1"/>
</dbReference>
<dbReference type="SUPFAM" id="SSF54211">
    <property type="entry name" value="Ribosomal protein S5 domain 2-like"/>
    <property type="match status" value="1"/>
</dbReference>
<dbReference type="CDD" id="cd03713">
    <property type="entry name" value="EFG_mtEFG_C"/>
    <property type="match status" value="1"/>
</dbReference>
<dbReference type="PRINTS" id="PR00315">
    <property type="entry name" value="ELONGATNFCT"/>
</dbReference>
<dbReference type="CDD" id="cd16262">
    <property type="entry name" value="EFG_III"/>
    <property type="match status" value="1"/>
</dbReference>
<dbReference type="OrthoDB" id="9804431at2"/>
<comment type="function">
    <text evidence="8">Catalyzes the GTP-dependent ribosomal translocation step during translation elongation. During this step, the ribosome changes from the pre-translocational (PRE) to the post-translocational (POST) state as the newly formed A-site-bound peptidyl-tRNA and P-site-bound deacylated tRNA move to the P and E sites, respectively. Catalyzes the coordinated movement of the two tRNA molecules, the mRNA and conformational changes in the ribosome.</text>
</comment>
<dbReference type="Gene3D" id="3.30.230.10">
    <property type="match status" value="1"/>
</dbReference>
<dbReference type="Pfam" id="PF00009">
    <property type="entry name" value="GTP_EFTU"/>
    <property type="match status" value="1"/>
</dbReference>
<dbReference type="NCBIfam" id="TIGR00484">
    <property type="entry name" value="EF-G"/>
    <property type="match status" value="1"/>
</dbReference>
<dbReference type="PANTHER" id="PTHR43261">
    <property type="entry name" value="TRANSLATION ELONGATION FACTOR G-RELATED"/>
    <property type="match status" value="1"/>
</dbReference>
<keyword evidence="6 8" id="KW-0648">Protein biosynthesis</keyword>
<gene>
    <name evidence="8" type="primary">fusA</name>
    <name evidence="10" type="ORF">1647</name>
</gene>
<keyword evidence="5 8" id="KW-0251">Elongation factor</keyword>
<organism evidence="10 11">
    <name type="scientific">Syntrophomonas zehnderi OL-4</name>
    <dbReference type="NCBI Taxonomy" id="690567"/>
    <lineage>
        <taxon>Bacteria</taxon>
        <taxon>Bacillati</taxon>
        <taxon>Bacillota</taxon>
        <taxon>Clostridia</taxon>
        <taxon>Eubacteriales</taxon>
        <taxon>Syntrophomonadaceae</taxon>
        <taxon>Syntrophomonas</taxon>
    </lineage>
</organism>
<dbReference type="GO" id="GO:0003746">
    <property type="term" value="F:translation elongation factor activity"/>
    <property type="evidence" value="ECO:0007669"/>
    <property type="project" value="UniProtKB-UniRule"/>
</dbReference>
<dbReference type="InterPro" id="IPR041095">
    <property type="entry name" value="EFG_II"/>
</dbReference>
<dbReference type="InterPro" id="IPR053905">
    <property type="entry name" value="EF-G-like_DII"/>
</dbReference>
<accession>A0A0E4GAX9</accession>
<proteinExistence type="inferred from homology"/>
<dbReference type="STRING" id="690567.1647"/>
<name>A0A0E4GAX9_9FIRM</name>
<feature type="binding site" evidence="8">
    <location>
        <begin position="130"/>
        <end position="133"/>
    </location>
    <ligand>
        <name>GTP</name>
        <dbReference type="ChEBI" id="CHEBI:37565"/>
    </ligand>
</feature>
<dbReference type="SMART" id="SM00889">
    <property type="entry name" value="EFG_IV"/>
    <property type="match status" value="1"/>
</dbReference>
<dbReference type="InterPro" id="IPR005225">
    <property type="entry name" value="Small_GTP-bd"/>
</dbReference>
<dbReference type="GO" id="GO:0032790">
    <property type="term" value="P:ribosome disassembly"/>
    <property type="evidence" value="ECO:0007669"/>
    <property type="project" value="TreeGrafter"/>
</dbReference>
<evidence type="ECO:0000256" key="5">
    <source>
        <dbReference type="ARBA" id="ARBA00022768"/>
    </source>
</evidence>
<evidence type="ECO:0000313" key="11">
    <source>
        <dbReference type="Proteomes" id="UP000045545"/>
    </source>
</evidence>
<dbReference type="InterPro" id="IPR047872">
    <property type="entry name" value="EFG_IV"/>
</dbReference>
<evidence type="ECO:0000313" key="10">
    <source>
        <dbReference type="EMBL" id="CFX68887.1"/>
    </source>
</evidence>
<dbReference type="GO" id="GO:0005737">
    <property type="term" value="C:cytoplasm"/>
    <property type="evidence" value="ECO:0007669"/>
    <property type="project" value="UniProtKB-SubCell"/>
</dbReference>
<dbReference type="InterPro" id="IPR005517">
    <property type="entry name" value="Transl_elong_EFG/EF2_IV"/>
</dbReference>
<dbReference type="Gene3D" id="3.30.70.240">
    <property type="match status" value="1"/>
</dbReference>
<dbReference type="InterPro" id="IPR014721">
    <property type="entry name" value="Ribsml_uS5_D2-typ_fold_subgr"/>
</dbReference>
<protein>
    <recommendedName>
        <fullName evidence="2 8">Elongation factor G</fullName>
        <shortName evidence="8">EF-G</shortName>
    </recommendedName>
</protein>
<dbReference type="Pfam" id="PF22042">
    <property type="entry name" value="EF-G_D2"/>
    <property type="match status" value="1"/>
</dbReference>
<dbReference type="InterPro" id="IPR004540">
    <property type="entry name" value="Transl_elong_EFG/EF2"/>
</dbReference>
<keyword evidence="7 8" id="KW-0342">GTP-binding</keyword>
<dbReference type="FunFam" id="2.40.30.10:FF:000006">
    <property type="entry name" value="Elongation factor G"/>
    <property type="match status" value="1"/>
</dbReference>
<dbReference type="FunFam" id="3.40.50.300:FF:000029">
    <property type="entry name" value="Elongation factor G"/>
    <property type="match status" value="1"/>
</dbReference>
<dbReference type="Gene3D" id="3.30.70.870">
    <property type="entry name" value="Elongation Factor G (Translational Gtpase), domain 3"/>
    <property type="match status" value="1"/>
</dbReference>
<dbReference type="HAMAP" id="MF_00054_B">
    <property type="entry name" value="EF_G_EF_2_B"/>
    <property type="match status" value="1"/>
</dbReference>
<dbReference type="CDD" id="cd04088">
    <property type="entry name" value="EFG_mtEFG_II"/>
    <property type="match status" value="1"/>
</dbReference>
<evidence type="ECO:0000256" key="8">
    <source>
        <dbReference type="HAMAP-Rule" id="MF_00054"/>
    </source>
</evidence>
<dbReference type="GO" id="GO:0003924">
    <property type="term" value="F:GTPase activity"/>
    <property type="evidence" value="ECO:0007669"/>
    <property type="project" value="InterPro"/>
</dbReference>
<dbReference type="InterPro" id="IPR000795">
    <property type="entry name" value="T_Tr_GTP-bd_dom"/>
</dbReference>
<evidence type="ECO:0000256" key="2">
    <source>
        <dbReference type="ARBA" id="ARBA00017872"/>
    </source>
</evidence>
<dbReference type="EMBL" id="CGIH01000027">
    <property type="protein sequence ID" value="CFX68887.1"/>
    <property type="molecule type" value="Genomic_DNA"/>
</dbReference>
<dbReference type="SUPFAM" id="SSF52540">
    <property type="entry name" value="P-loop containing nucleoside triphosphate hydrolases"/>
    <property type="match status" value="1"/>
</dbReference>
<dbReference type="InterPro" id="IPR009022">
    <property type="entry name" value="EFG_III"/>
</dbReference>
<reference evidence="10 11" key="1">
    <citation type="submission" date="2015-03" db="EMBL/GenBank/DDBJ databases">
        <authorList>
            <person name="Murphy D."/>
        </authorList>
    </citation>
    <scope>NUCLEOTIDE SEQUENCE [LARGE SCALE GENOMIC DNA]</scope>
    <source>
        <strain evidence="10 11">OL-4</strain>
    </source>
</reference>
<dbReference type="Proteomes" id="UP000045545">
    <property type="component" value="Unassembled WGS sequence"/>
</dbReference>
<dbReference type="Gene3D" id="3.40.50.300">
    <property type="entry name" value="P-loop containing nucleotide triphosphate hydrolases"/>
    <property type="match status" value="1"/>
</dbReference>
<evidence type="ECO:0000256" key="3">
    <source>
        <dbReference type="ARBA" id="ARBA00022490"/>
    </source>
</evidence>
<dbReference type="FunFam" id="3.30.70.240:FF:000001">
    <property type="entry name" value="Elongation factor G"/>
    <property type="match status" value="1"/>
</dbReference>
<dbReference type="InterPro" id="IPR035649">
    <property type="entry name" value="EFG_V"/>
</dbReference>
<dbReference type="SUPFAM" id="SSF50447">
    <property type="entry name" value="Translation proteins"/>
    <property type="match status" value="1"/>
</dbReference>
<dbReference type="InterPro" id="IPR020568">
    <property type="entry name" value="Ribosomal_Su5_D2-typ_SF"/>
</dbReference>
<dbReference type="InterPro" id="IPR000640">
    <property type="entry name" value="EFG_V-like"/>
</dbReference>
<dbReference type="NCBIfam" id="NF009381">
    <property type="entry name" value="PRK12740.1-5"/>
    <property type="match status" value="1"/>
</dbReference>
<dbReference type="AlphaFoldDB" id="A0A0E4GAX9"/>
<comment type="similarity">
    <text evidence="1 8">Belongs to the TRAFAC class translation factor GTPase superfamily. Classic translation factor GTPase family. EF-G/EF-2 subfamily.</text>
</comment>
<dbReference type="InterPro" id="IPR027417">
    <property type="entry name" value="P-loop_NTPase"/>
</dbReference>
<dbReference type="GO" id="GO:0005525">
    <property type="term" value="F:GTP binding"/>
    <property type="evidence" value="ECO:0007669"/>
    <property type="project" value="UniProtKB-UniRule"/>
</dbReference>
<dbReference type="Pfam" id="PF00679">
    <property type="entry name" value="EFG_C"/>
    <property type="match status" value="1"/>
</dbReference>
<evidence type="ECO:0000256" key="4">
    <source>
        <dbReference type="ARBA" id="ARBA00022741"/>
    </source>
</evidence>
<feature type="binding site" evidence="8">
    <location>
        <begin position="12"/>
        <end position="19"/>
    </location>
    <ligand>
        <name>GTP</name>
        <dbReference type="ChEBI" id="CHEBI:37565"/>
    </ligand>
</feature>
<dbReference type="SUPFAM" id="SSF54980">
    <property type="entry name" value="EF-G C-terminal domain-like"/>
    <property type="match status" value="2"/>
</dbReference>
<dbReference type="PROSITE" id="PS00301">
    <property type="entry name" value="G_TR_1"/>
    <property type="match status" value="1"/>
</dbReference>
<dbReference type="Pfam" id="PF03764">
    <property type="entry name" value="EFG_IV"/>
    <property type="match status" value="1"/>
</dbReference>
<dbReference type="FunFam" id="3.30.230.10:FF:000003">
    <property type="entry name" value="Elongation factor G"/>
    <property type="match status" value="1"/>
</dbReference>
<dbReference type="RefSeq" id="WP_046497492.1">
    <property type="nucleotide sequence ID" value="NZ_CGIH01000027.1"/>
</dbReference>
<feature type="domain" description="Tr-type G" evidence="9">
    <location>
        <begin position="3"/>
        <end position="277"/>
    </location>
</feature>
<dbReference type="FunFam" id="3.30.70.870:FF:000001">
    <property type="entry name" value="Elongation factor G"/>
    <property type="match status" value="1"/>
</dbReference>
<dbReference type="Gene3D" id="2.40.30.10">
    <property type="entry name" value="Translation factors"/>
    <property type="match status" value="1"/>
</dbReference>
<dbReference type="CDD" id="cd01434">
    <property type="entry name" value="EFG_mtEFG1_IV"/>
    <property type="match status" value="1"/>
</dbReference>
<keyword evidence="3 8" id="KW-0963">Cytoplasm</keyword>
<comment type="subcellular location">
    <subcellularLocation>
        <location evidence="8">Cytoplasm</location>
    </subcellularLocation>
</comment>
<evidence type="ECO:0000256" key="6">
    <source>
        <dbReference type="ARBA" id="ARBA00022917"/>
    </source>
</evidence>
<dbReference type="NCBIfam" id="TIGR00231">
    <property type="entry name" value="small_GTP"/>
    <property type="match status" value="1"/>
</dbReference>
<dbReference type="SMART" id="SM00838">
    <property type="entry name" value="EFG_C"/>
    <property type="match status" value="1"/>
</dbReference>
<evidence type="ECO:0000259" key="9">
    <source>
        <dbReference type="PROSITE" id="PS51722"/>
    </source>
</evidence>
<evidence type="ECO:0000256" key="7">
    <source>
        <dbReference type="ARBA" id="ARBA00023134"/>
    </source>
</evidence>
<feature type="binding site" evidence="8">
    <location>
        <begin position="76"/>
        <end position="80"/>
    </location>
    <ligand>
        <name>GTP</name>
        <dbReference type="ChEBI" id="CHEBI:37565"/>
    </ligand>
</feature>
<dbReference type="PROSITE" id="PS51722">
    <property type="entry name" value="G_TR_2"/>
    <property type="match status" value="1"/>
</dbReference>
<dbReference type="PANTHER" id="PTHR43261:SF1">
    <property type="entry name" value="RIBOSOME-RELEASING FACTOR 2, MITOCHONDRIAL"/>
    <property type="match status" value="1"/>
</dbReference>
<dbReference type="InterPro" id="IPR035647">
    <property type="entry name" value="EFG_III/V"/>
</dbReference>
<evidence type="ECO:0000256" key="1">
    <source>
        <dbReference type="ARBA" id="ARBA00005870"/>
    </source>
</evidence>
<keyword evidence="4 8" id="KW-0547">Nucleotide-binding</keyword>
<dbReference type="Pfam" id="PF14492">
    <property type="entry name" value="EFG_III"/>
    <property type="match status" value="1"/>
</dbReference>
<dbReference type="InterPro" id="IPR031157">
    <property type="entry name" value="G_TR_CS"/>
</dbReference>